<organism evidence="2 3">
    <name type="scientific">Sorangium cellulosum</name>
    <name type="common">Polyangium cellulosum</name>
    <dbReference type="NCBI Taxonomy" id="56"/>
    <lineage>
        <taxon>Bacteria</taxon>
        <taxon>Pseudomonadati</taxon>
        <taxon>Myxococcota</taxon>
        <taxon>Polyangia</taxon>
        <taxon>Polyangiales</taxon>
        <taxon>Polyangiaceae</taxon>
        <taxon>Sorangium</taxon>
    </lineage>
</organism>
<proteinExistence type="predicted"/>
<dbReference type="PROSITE" id="PS51257">
    <property type="entry name" value="PROKAR_LIPOPROTEIN"/>
    <property type="match status" value="1"/>
</dbReference>
<name>A0A2L0EWH9_SORCE</name>
<sequence>MSNSKLFIKILRIAAAVLTMVAQIILACMG</sequence>
<accession>A0A2L0EWH9</accession>
<evidence type="ECO:0000313" key="3">
    <source>
        <dbReference type="Proteomes" id="UP000238348"/>
    </source>
</evidence>
<evidence type="ECO:0008006" key="4">
    <source>
        <dbReference type="Google" id="ProtNLM"/>
    </source>
</evidence>
<feature type="transmembrane region" description="Helical" evidence="1">
    <location>
        <begin position="6"/>
        <end position="29"/>
    </location>
</feature>
<dbReference type="EMBL" id="CP012673">
    <property type="protein sequence ID" value="AUX43658.1"/>
    <property type="molecule type" value="Genomic_DNA"/>
</dbReference>
<reference evidence="2 3" key="1">
    <citation type="submission" date="2015-09" db="EMBL/GenBank/DDBJ databases">
        <title>Sorangium comparison.</title>
        <authorList>
            <person name="Zaburannyi N."/>
            <person name="Bunk B."/>
            <person name="Overmann J."/>
            <person name="Mueller R."/>
        </authorList>
    </citation>
    <scope>NUCLEOTIDE SEQUENCE [LARGE SCALE GENOMIC DNA]</scope>
    <source>
        <strain evidence="2 3">So ce26</strain>
    </source>
</reference>
<dbReference type="AlphaFoldDB" id="A0A2L0EWH9"/>
<gene>
    <name evidence="2" type="ORF">SOCE26_051100</name>
</gene>
<dbReference type="Proteomes" id="UP000238348">
    <property type="component" value="Chromosome"/>
</dbReference>
<protein>
    <recommendedName>
        <fullName evidence="4">Smalltalk protein</fullName>
    </recommendedName>
</protein>
<evidence type="ECO:0000313" key="2">
    <source>
        <dbReference type="EMBL" id="AUX43658.1"/>
    </source>
</evidence>
<keyword evidence="1" id="KW-0812">Transmembrane</keyword>
<keyword evidence="1" id="KW-1133">Transmembrane helix</keyword>
<evidence type="ECO:0000256" key="1">
    <source>
        <dbReference type="SAM" id="Phobius"/>
    </source>
</evidence>
<keyword evidence="1" id="KW-0472">Membrane</keyword>